<evidence type="ECO:0000313" key="1">
    <source>
        <dbReference type="EMBL" id="GEU09126.1"/>
    </source>
</evidence>
<reference evidence="1" key="1">
    <citation type="submission" date="2019-12" db="EMBL/GenBank/DDBJ databases">
        <title>Epidemiological and comparative genomic analysis of Bacillus anthracis isolated from northern Vietnam.</title>
        <authorList>
            <person name="Hoang T.T.H."/>
            <person name="Dang D.A."/>
            <person name="Pham M.H."/>
            <person name="Luong M.H."/>
            <person name="Tran N.D."/>
            <person name="Nguyen T.H."/>
            <person name="Nguyen T.T."/>
            <person name="Inoue S."/>
            <person name="Morikawa S."/>
            <person name="Okutani A."/>
        </authorList>
    </citation>
    <scope>NUCLEOTIDE SEQUENCE</scope>
    <source>
        <strain evidence="1">HG</strain>
    </source>
</reference>
<organism evidence="1">
    <name type="scientific">Bacillus anthracis</name>
    <name type="common">anthrax bacterium</name>
    <dbReference type="NCBI Taxonomy" id="1392"/>
    <lineage>
        <taxon>Bacteria</taxon>
        <taxon>Bacillati</taxon>
        <taxon>Bacillota</taxon>
        <taxon>Bacilli</taxon>
        <taxon>Bacillales</taxon>
        <taxon>Bacillaceae</taxon>
        <taxon>Bacillus</taxon>
        <taxon>Bacillus cereus group</taxon>
    </lineage>
</organism>
<reference evidence="1" key="2">
    <citation type="submission" date="2019-12" db="EMBL/GenBank/DDBJ databases">
        <authorList>
            <person name="Hoang T.H.H."/>
            <person name="Okutani A."/>
        </authorList>
    </citation>
    <scope>NUCLEOTIDE SEQUENCE</scope>
    <source>
        <strain evidence="1">HG</strain>
    </source>
</reference>
<dbReference type="AlphaFoldDB" id="A0A640M611"/>
<dbReference type="EMBL" id="BLEV01000007">
    <property type="protein sequence ID" value="GEU09126.1"/>
    <property type="molecule type" value="Genomic_DNA"/>
</dbReference>
<protein>
    <submittedName>
        <fullName evidence="1">Uncharacterized protein</fullName>
    </submittedName>
</protein>
<proteinExistence type="predicted"/>
<comment type="caution">
    <text evidence="1">The sequence shown here is derived from an EMBL/GenBank/DDBJ whole genome shotgun (WGS) entry which is preliminary data.</text>
</comment>
<sequence length="45" mass="5165">MLKKENCCLIALASVPLVMTLGNSMLIPILPTIEKNYIFHRFKYP</sequence>
<name>A0A640M611_BACAN</name>
<accession>A0A640M611</accession>
<gene>
    <name evidence="1" type="ORF">HG1_46110</name>
</gene>